<evidence type="ECO:0000313" key="2">
    <source>
        <dbReference type="EMBL" id="TGE20162.1"/>
    </source>
</evidence>
<dbReference type="InterPro" id="IPR014710">
    <property type="entry name" value="RmlC-like_jellyroll"/>
</dbReference>
<dbReference type="PANTHER" id="PTHR36440:SF1">
    <property type="entry name" value="PUTATIVE (AFU_ORTHOLOGUE AFUA_8G07350)-RELATED"/>
    <property type="match status" value="1"/>
</dbReference>
<dbReference type="PANTHER" id="PTHR36440">
    <property type="entry name" value="PUTATIVE (AFU_ORTHOLOGUE AFUA_8G07350)-RELATED"/>
    <property type="match status" value="1"/>
</dbReference>
<dbReference type="SUPFAM" id="SSF51182">
    <property type="entry name" value="RmlC-like cupins"/>
    <property type="match status" value="1"/>
</dbReference>
<feature type="domain" description="Cupin type-2" evidence="1">
    <location>
        <begin position="77"/>
        <end position="135"/>
    </location>
</feature>
<keyword evidence="3" id="KW-1185">Reference proteome</keyword>
<dbReference type="Gene3D" id="2.60.120.10">
    <property type="entry name" value="Jelly Rolls"/>
    <property type="match status" value="1"/>
</dbReference>
<evidence type="ECO:0000259" key="1">
    <source>
        <dbReference type="Pfam" id="PF07883"/>
    </source>
</evidence>
<accession>A0A4Z0PUT3</accession>
<name>A0A4Z0PUT3_9BACT</name>
<gene>
    <name evidence="2" type="ORF">E5J99_00920</name>
</gene>
<dbReference type="RefSeq" id="WP_135495837.1">
    <property type="nucleotide sequence ID" value="NZ_SRLD01000001.1"/>
</dbReference>
<dbReference type="EMBL" id="SRLD01000001">
    <property type="protein sequence ID" value="TGE20162.1"/>
    <property type="molecule type" value="Genomic_DNA"/>
</dbReference>
<evidence type="ECO:0000313" key="3">
    <source>
        <dbReference type="Proteomes" id="UP000297739"/>
    </source>
</evidence>
<reference evidence="2 3" key="1">
    <citation type="submission" date="2019-04" db="EMBL/GenBank/DDBJ databases">
        <authorList>
            <person name="Feng G."/>
            <person name="Zhang J."/>
            <person name="Zhu H."/>
        </authorList>
    </citation>
    <scope>NUCLEOTIDE SEQUENCE [LARGE SCALE GENOMIC DNA]</scope>
    <source>
        <strain evidence="2 3">JCM 17223</strain>
    </source>
</reference>
<dbReference type="InterPro" id="IPR013096">
    <property type="entry name" value="Cupin_2"/>
</dbReference>
<dbReference type="InterPro" id="IPR011051">
    <property type="entry name" value="RmlC_Cupin_sf"/>
</dbReference>
<dbReference type="Proteomes" id="UP000297739">
    <property type="component" value="Unassembled WGS sequence"/>
</dbReference>
<dbReference type="AlphaFoldDB" id="A0A4Z0PUT3"/>
<protein>
    <submittedName>
        <fullName evidence="2">Cupin domain-containing protein</fullName>
    </submittedName>
</protein>
<proteinExistence type="predicted"/>
<dbReference type="InterPro" id="IPR053146">
    <property type="entry name" value="QDO-like"/>
</dbReference>
<comment type="caution">
    <text evidence="2">The sequence shown here is derived from an EMBL/GenBank/DDBJ whole genome shotgun (WGS) entry which is preliminary data.</text>
</comment>
<dbReference type="Pfam" id="PF07883">
    <property type="entry name" value="Cupin_2"/>
    <property type="match status" value="1"/>
</dbReference>
<organism evidence="2 3">
    <name type="scientific">Hymenobacter elongatus</name>
    <dbReference type="NCBI Taxonomy" id="877208"/>
    <lineage>
        <taxon>Bacteria</taxon>
        <taxon>Pseudomonadati</taxon>
        <taxon>Bacteroidota</taxon>
        <taxon>Cytophagia</taxon>
        <taxon>Cytophagales</taxon>
        <taxon>Hymenobacteraceae</taxon>
        <taxon>Hymenobacter</taxon>
    </lineage>
</organism>
<sequence>MQRRRFVQTTLAALPFVAAAPARFLADQPAKGFKVGAGEGRLHGHMQLKGVNSNILDLKVSGLDTNGGLAIFEQTSISPGRGTPLHVHLAQDEVFYVLDGEYYFQVGDDKFRLQTGDSIFLPRQVPHAWTQVSAKGKMTVTFQPAGKMEEFFATMAARKTEPTPEEITKLFAACEMKVVGPPLTVE</sequence>
<dbReference type="OrthoDB" id="1423961at2"/>